<dbReference type="InterPro" id="IPR001173">
    <property type="entry name" value="Glyco_trans_2-like"/>
</dbReference>
<dbReference type="AlphaFoldDB" id="B8IAC1"/>
<dbReference type="InterPro" id="IPR029044">
    <property type="entry name" value="Nucleotide-diphossugar_trans"/>
</dbReference>
<sequence length="641" mass="69868">MTSPGPTPRVSIAMPVRNGGEYFRLALASALAQTYPGIEILVVDDGSADPQEVAGTVAAFGSPKVRLFQQPNGGVASALNTALRHMEGDFFCWLSHDDLYEPHKIEAQLAFHTALARPDAALCSGYSLIGPSGNLIREVELDPAPLRRAPLLALMTGYINGCTVMIPAEVMRACGPFDTRLRYTQDYEMWNRVVRVTDFFLQPERLVRYRIHPGQESHLPAATQESNRLWMDLVDARSAVERTQLFGSTRQFFTAMARHLGHTPYRQAALYAAERAAAAVEDTLVSVVVTGIDSADLESRGIEGLLRQTHRRLDVIIAAEETGSASREFHDFLLDPRVRCIAGGRNRVLDAAKGEYIVFADARQVWASDRITQQVDAMQEAGVVASHASPVADPSRPRLYPAILDRPLVTTTGAMIHRSLVAAGHRFPPGPASDWLFWIGIAASCDILAVDLPPAAPAGPPSEEEAAQVAAFVVADPLHSRRAGSTAARPELNEATRIGEPAREPLQHCNSRTIMLEQPDLEGRRFAAPDGSGIWLVLLSERRHIVDQDVYDGLFADTNGIAVDEAAMNLPVGPPLGPGTGLIRADGDHAIYLLAVDPGGMAIRHWFTSEEAFRRLKFDWRKVYGVADDVVAQIERGAPLT</sequence>
<dbReference type="Gene3D" id="3.90.550.10">
    <property type="entry name" value="Spore Coat Polysaccharide Biosynthesis Protein SpsA, Chain A"/>
    <property type="match status" value="2"/>
</dbReference>
<feature type="domain" description="Glycosyltransferase 2-like" evidence="1">
    <location>
        <begin position="302"/>
        <end position="393"/>
    </location>
</feature>
<dbReference type="PANTHER" id="PTHR43685:SF2">
    <property type="entry name" value="GLYCOSYLTRANSFERASE 2-LIKE DOMAIN-CONTAINING PROTEIN"/>
    <property type="match status" value="1"/>
</dbReference>
<dbReference type="InterPro" id="IPR050834">
    <property type="entry name" value="Glycosyltransf_2"/>
</dbReference>
<dbReference type="RefSeq" id="WP_015930825.1">
    <property type="nucleotide sequence ID" value="NC_011894.1"/>
</dbReference>
<dbReference type="HOGENOM" id="CLU_426870_0_0_5"/>
<dbReference type="GO" id="GO:0016740">
    <property type="term" value="F:transferase activity"/>
    <property type="evidence" value="ECO:0007669"/>
    <property type="project" value="UniProtKB-KW"/>
</dbReference>
<keyword evidence="3" id="KW-1185">Reference proteome</keyword>
<dbReference type="KEGG" id="mno:Mnod_4308"/>
<dbReference type="SUPFAM" id="SSF53448">
    <property type="entry name" value="Nucleotide-diphospho-sugar transferases"/>
    <property type="match status" value="2"/>
</dbReference>
<keyword evidence="2" id="KW-0808">Transferase</keyword>
<feature type="domain" description="Glycosyltransferase 2-like" evidence="1">
    <location>
        <begin position="11"/>
        <end position="114"/>
    </location>
</feature>
<protein>
    <submittedName>
        <fullName evidence="2">Glycosyl transferase family 2</fullName>
    </submittedName>
</protein>
<reference evidence="2 3" key="1">
    <citation type="submission" date="2009-01" db="EMBL/GenBank/DDBJ databases">
        <title>Complete sequence of chromosome of Methylobacterium nodulans ORS 2060.</title>
        <authorList>
            <consortium name="US DOE Joint Genome Institute"/>
            <person name="Lucas S."/>
            <person name="Copeland A."/>
            <person name="Lapidus A."/>
            <person name="Glavina del Rio T."/>
            <person name="Dalin E."/>
            <person name="Tice H."/>
            <person name="Bruce D."/>
            <person name="Goodwin L."/>
            <person name="Pitluck S."/>
            <person name="Sims D."/>
            <person name="Brettin T."/>
            <person name="Detter J.C."/>
            <person name="Han C."/>
            <person name="Larimer F."/>
            <person name="Land M."/>
            <person name="Hauser L."/>
            <person name="Kyrpides N."/>
            <person name="Ivanova N."/>
            <person name="Marx C.J."/>
            <person name="Richardson P."/>
        </authorList>
    </citation>
    <scope>NUCLEOTIDE SEQUENCE [LARGE SCALE GENOMIC DNA]</scope>
    <source>
        <strain evidence="3">LMG 21967 / CNCM I-2342 / ORS 2060</strain>
    </source>
</reference>
<evidence type="ECO:0000259" key="1">
    <source>
        <dbReference type="Pfam" id="PF00535"/>
    </source>
</evidence>
<dbReference type="CDD" id="cd00761">
    <property type="entry name" value="Glyco_tranf_GTA_type"/>
    <property type="match status" value="1"/>
</dbReference>
<dbReference type="eggNOG" id="COG1216">
    <property type="taxonomic scope" value="Bacteria"/>
</dbReference>
<evidence type="ECO:0000313" key="3">
    <source>
        <dbReference type="Proteomes" id="UP000008207"/>
    </source>
</evidence>
<proteinExistence type="predicted"/>
<dbReference type="Pfam" id="PF00535">
    <property type="entry name" value="Glycos_transf_2"/>
    <property type="match status" value="2"/>
</dbReference>
<name>B8IAC1_METNO</name>
<dbReference type="OrthoDB" id="5291101at2"/>
<dbReference type="EMBL" id="CP001349">
    <property type="protein sequence ID" value="ACL59184.1"/>
    <property type="molecule type" value="Genomic_DNA"/>
</dbReference>
<dbReference type="PANTHER" id="PTHR43685">
    <property type="entry name" value="GLYCOSYLTRANSFERASE"/>
    <property type="match status" value="1"/>
</dbReference>
<evidence type="ECO:0000313" key="2">
    <source>
        <dbReference type="EMBL" id="ACL59184.1"/>
    </source>
</evidence>
<dbReference type="Proteomes" id="UP000008207">
    <property type="component" value="Chromosome"/>
</dbReference>
<accession>B8IAC1</accession>
<organism evidence="2 3">
    <name type="scientific">Methylobacterium nodulans (strain LMG 21967 / CNCM I-2342 / ORS 2060)</name>
    <dbReference type="NCBI Taxonomy" id="460265"/>
    <lineage>
        <taxon>Bacteria</taxon>
        <taxon>Pseudomonadati</taxon>
        <taxon>Pseudomonadota</taxon>
        <taxon>Alphaproteobacteria</taxon>
        <taxon>Hyphomicrobiales</taxon>
        <taxon>Methylobacteriaceae</taxon>
        <taxon>Methylobacterium</taxon>
    </lineage>
</organism>
<gene>
    <name evidence="2" type="ordered locus">Mnod_4308</name>
</gene>
<dbReference type="CAZy" id="GT2">
    <property type="family name" value="Glycosyltransferase Family 2"/>
</dbReference>
<dbReference type="STRING" id="460265.Mnod_4308"/>